<accession>A0ABS5HKR4</accession>
<evidence type="ECO:0000313" key="2">
    <source>
        <dbReference type="Proteomes" id="UP000682951"/>
    </source>
</evidence>
<protein>
    <submittedName>
        <fullName evidence="1">ATP-binding protein</fullName>
    </submittedName>
</protein>
<dbReference type="GO" id="GO:0005524">
    <property type="term" value="F:ATP binding"/>
    <property type="evidence" value="ECO:0007669"/>
    <property type="project" value="UniProtKB-KW"/>
</dbReference>
<keyword evidence="1" id="KW-0547">Nucleotide-binding</keyword>
<reference evidence="1 2" key="1">
    <citation type="submission" date="2021-04" db="EMBL/GenBank/DDBJ databases">
        <title>Molecular and phenotypic characterization and identification of bacterial isolates recovered from the Anatolian ground squirrels (Spermophilus xanthoprymnus) and which have the potential to form a new species in the Campylobacter genus.</title>
        <authorList>
            <person name="Aydin F."/>
            <person name="Abay S."/>
            <person name="Kayman T."/>
            <person name="Karakaya E."/>
            <person name="Mustak H.K."/>
            <person name="Mustak I.B."/>
            <person name="Bilgin N."/>
            <person name="Duzler A."/>
            <person name="Sahin O."/>
            <person name="Guran O."/>
            <person name="Saticioglu I.B."/>
        </authorList>
    </citation>
    <scope>NUCLEOTIDE SEQUENCE [LARGE SCALE GENOMIC DNA]</scope>
    <source>
        <strain evidence="2">faydin-G24</strain>
    </source>
</reference>
<dbReference type="SUPFAM" id="SSF52540">
    <property type="entry name" value="P-loop containing nucleoside triphosphate hydrolases"/>
    <property type="match status" value="1"/>
</dbReference>
<keyword evidence="2" id="KW-1185">Reference proteome</keyword>
<gene>
    <name evidence="1" type="ORF">KDD93_06260</name>
</gene>
<dbReference type="EMBL" id="JAGSSW010000006">
    <property type="protein sequence ID" value="MBR8464167.1"/>
    <property type="molecule type" value="Genomic_DNA"/>
</dbReference>
<organism evidence="1 2">
    <name type="scientific">Campylobacter anatolicus</name>
    <dbReference type="NCBI Taxonomy" id="2829105"/>
    <lineage>
        <taxon>Bacteria</taxon>
        <taxon>Pseudomonadati</taxon>
        <taxon>Campylobacterota</taxon>
        <taxon>Epsilonproteobacteria</taxon>
        <taxon>Campylobacterales</taxon>
        <taxon>Campylobacteraceae</taxon>
        <taxon>Campylobacter</taxon>
    </lineage>
</organism>
<evidence type="ECO:0000313" key="1">
    <source>
        <dbReference type="EMBL" id="MBR8464167.1"/>
    </source>
</evidence>
<dbReference type="InterPro" id="IPR027417">
    <property type="entry name" value="P-loop_NTPase"/>
</dbReference>
<dbReference type="RefSeq" id="WP_212142132.1">
    <property type="nucleotide sequence ID" value="NZ_JAGSSW010000006.1"/>
</dbReference>
<dbReference type="InterPro" id="IPR036390">
    <property type="entry name" value="WH_DNA-bd_sf"/>
</dbReference>
<keyword evidence="1" id="KW-0067">ATP-binding</keyword>
<name>A0ABS5HKR4_9BACT</name>
<dbReference type="Proteomes" id="UP000682951">
    <property type="component" value="Unassembled WGS sequence"/>
</dbReference>
<comment type="caution">
    <text evidence="1">The sequence shown here is derived from an EMBL/GenBank/DDBJ whole genome shotgun (WGS) entry which is preliminary data.</text>
</comment>
<proteinExistence type="predicted"/>
<sequence length="365" mass="41825">MKDLDFFYQTPLKNIKFIDRKCYITRSKTLIIGNVGSGKTSMICEYLSAYKQEERLYINLKDMRCNANLLSNLKDFLLANPNIKVLGVDNISSQDEANTLKICSSLPQLQGFLIATNNRDINLPNFNTLKLGYLDYEEFILFFRKNLDENMLFSHFLAHGTAVKCAFLDASEVSEYLQNQLKKELSQSALNIIKECARKCGETMSVFEIYKTLKTQQKISKDSVYTVLNELERDGIITLLAKFNEPNVAKKLFFTNFAMRNALSAKKDFSSTFANVILCELSKFNDEIYYTKEFDFFLVKRKLALLCIPFTPSEIIFLKFKKLHQSLKKLGATKLQVISVTNSGELSIEGIKCEILPFSRWALGI</sequence>
<dbReference type="SUPFAM" id="SSF46785">
    <property type="entry name" value="Winged helix' DNA-binding domain"/>
    <property type="match status" value="1"/>
</dbReference>